<dbReference type="InterPro" id="IPR001254">
    <property type="entry name" value="Trypsin_dom"/>
</dbReference>
<keyword evidence="5 8" id="KW-0378">Hydrolase</keyword>
<evidence type="ECO:0000256" key="4">
    <source>
        <dbReference type="ARBA" id="ARBA00022729"/>
    </source>
</evidence>
<comment type="subcellular location">
    <subcellularLocation>
        <location evidence="1">Secreted</location>
    </subcellularLocation>
</comment>
<keyword evidence="6 8" id="KW-0720">Serine protease</keyword>
<evidence type="ECO:0000256" key="1">
    <source>
        <dbReference type="ARBA" id="ARBA00004613"/>
    </source>
</evidence>
<dbReference type="EMBL" id="DF820466">
    <property type="protein sequence ID" value="GAK57775.1"/>
    <property type="molecule type" value="Genomic_DNA"/>
</dbReference>
<evidence type="ECO:0000256" key="3">
    <source>
        <dbReference type="ARBA" id="ARBA00022670"/>
    </source>
</evidence>
<protein>
    <submittedName>
        <fullName evidence="10">Peptidase S1 and S6 chymotrypsin/Hap</fullName>
    </submittedName>
</protein>
<dbReference type="Pfam" id="PF00089">
    <property type="entry name" value="Trypsin"/>
    <property type="match status" value="1"/>
</dbReference>
<dbReference type="eggNOG" id="COG5640">
    <property type="taxonomic scope" value="Bacteria"/>
</dbReference>
<evidence type="ECO:0000256" key="8">
    <source>
        <dbReference type="RuleBase" id="RU363034"/>
    </source>
</evidence>
<dbReference type="InterPro" id="IPR009003">
    <property type="entry name" value="Peptidase_S1_PA"/>
</dbReference>
<dbReference type="HOGENOM" id="CLU_006842_7_0_0"/>
<keyword evidence="4" id="KW-0732">Signal</keyword>
<evidence type="ECO:0000313" key="10">
    <source>
        <dbReference type="EMBL" id="GAK57775.1"/>
    </source>
</evidence>
<dbReference type="SUPFAM" id="SSF50494">
    <property type="entry name" value="Trypsin-like serine proteases"/>
    <property type="match status" value="1"/>
</dbReference>
<dbReference type="InterPro" id="IPR033116">
    <property type="entry name" value="TRYPSIN_SER"/>
</dbReference>
<gene>
    <name evidence="10" type="ORF">U27_04742</name>
</gene>
<dbReference type="InterPro" id="IPR001314">
    <property type="entry name" value="Peptidase_S1A"/>
</dbReference>
<feature type="domain" description="Peptidase S1" evidence="9">
    <location>
        <begin position="36"/>
        <end position="266"/>
    </location>
</feature>
<dbReference type="InterPro" id="IPR018114">
    <property type="entry name" value="TRYPSIN_HIS"/>
</dbReference>
<dbReference type="Gene3D" id="2.40.10.10">
    <property type="entry name" value="Trypsin-like serine proteases"/>
    <property type="match status" value="1"/>
</dbReference>
<sequence length="278" mass="29286">MTIRWFCKVVVTIILMSAVGMWTGGMPERALAQTRIIGGVVAADGAWPWMAALVDRYEDPRPYGQFCGGALIHANWVLTAAHCLGGNIDVVLGTNDLTASASTYERIAVIQQIAHPSYNSSTIDNDIALLELAQASAQTPIAWNTSSAYNAAGTNSTVIGWGNTEYPGESYPDLLMQVDVPIVSDAACSAAYPGEITSSMFCAGYAAGGKDSCEGDSGGPLMVSTGSGSYVQVGVVSWGDGCALAGYYGVYTRVSNYAAWISSYVPATSTNSYFLWTK</sequence>
<dbReference type="PRINTS" id="PR00722">
    <property type="entry name" value="CHYMOTRYPSIN"/>
</dbReference>
<dbReference type="FunFam" id="2.40.10.10:FF:000120">
    <property type="entry name" value="Putative serine protease"/>
    <property type="match status" value="1"/>
</dbReference>
<keyword evidence="3 8" id="KW-0645">Protease</keyword>
<dbReference type="STRING" id="1499967.U27_04742"/>
<name>A0A081BZM0_VECG1</name>
<dbReference type="PANTHER" id="PTHR24264:SF65">
    <property type="entry name" value="SRCR DOMAIN-CONTAINING PROTEIN"/>
    <property type="match status" value="1"/>
</dbReference>
<organism evidence="10">
    <name type="scientific">Vecturithrix granuli</name>
    <dbReference type="NCBI Taxonomy" id="1499967"/>
    <lineage>
        <taxon>Bacteria</taxon>
        <taxon>Candidatus Moduliflexota</taxon>
        <taxon>Candidatus Vecturitrichia</taxon>
        <taxon>Candidatus Vecturitrichales</taxon>
        <taxon>Candidatus Vecturitrichaceae</taxon>
        <taxon>Candidatus Vecturithrix</taxon>
    </lineage>
</organism>
<evidence type="ECO:0000256" key="2">
    <source>
        <dbReference type="ARBA" id="ARBA00022525"/>
    </source>
</evidence>
<dbReference type="InterPro" id="IPR043504">
    <property type="entry name" value="Peptidase_S1_PA_chymotrypsin"/>
</dbReference>
<proteinExistence type="predicted"/>
<dbReference type="CDD" id="cd00190">
    <property type="entry name" value="Tryp_SPc"/>
    <property type="match status" value="1"/>
</dbReference>
<evidence type="ECO:0000256" key="6">
    <source>
        <dbReference type="ARBA" id="ARBA00022825"/>
    </source>
</evidence>
<evidence type="ECO:0000256" key="7">
    <source>
        <dbReference type="ARBA" id="ARBA00023157"/>
    </source>
</evidence>
<reference evidence="10" key="1">
    <citation type="journal article" date="2015" name="PeerJ">
        <title>First genomic representation of candidate bacterial phylum KSB3 points to enhanced environmental sensing as a trigger of wastewater bulking.</title>
        <authorList>
            <person name="Sekiguchi Y."/>
            <person name="Ohashi A."/>
            <person name="Parks D.H."/>
            <person name="Yamauchi T."/>
            <person name="Tyson G.W."/>
            <person name="Hugenholtz P."/>
        </authorList>
    </citation>
    <scope>NUCLEOTIDE SEQUENCE [LARGE SCALE GENOMIC DNA]</scope>
</reference>
<dbReference type="AlphaFoldDB" id="A0A081BZM0"/>
<accession>A0A081BZM0</accession>
<dbReference type="InterPro" id="IPR050127">
    <property type="entry name" value="Serine_Proteases_S1"/>
</dbReference>
<dbReference type="SMART" id="SM00020">
    <property type="entry name" value="Tryp_SPc"/>
    <property type="match status" value="1"/>
</dbReference>
<dbReference type="Proteomes" id="UP000030661">
    <property type="component" value="Unassembled WGS sequence"/>
</dbReference>
<dbReference type="PROSITE" id="PS00134">
    <property type="entry name" value="TRYPSIN_HIS"/>
    <property type="match status" value="1"/>
</dbReference>
<evidence type="ECO:0000256" key="5">
    <source>
        <dbReference type="ARBA" id="ARBA00022801"/>
    </source>
</evidence>
<dbReference type="PROSITE" id="PS50240">
    <property type="entry name" value="TRYPSIN_DOM"/>
    <property type="match status" value="1"/>
</dbReference>
<dbReference type="GO" id="GO:0006508">
    <property type="term" value="P:proteolysis"/>
    <property type="evidence" value="ECO:0007669"/>
    <property type="project" value="UniProtKB-KW"/>
</dbReference>
<evidence type="ECO:0000313" key="11">
    <source>
        <dbReference type="Proteomes" id="UP000030661"/>
    </source>
</evidence>
<dbReference type="PANTHER" id="PTHR24264">
    <property type="entry name" value="TRYPSIN-RELATED"/>
    <property type="match status" value="1"/>
</dbReference>
<keyword evidence="2" id="KW-0964">Secreted</keyword>
<keyword evidence="7" id="KW-1015">Disulfide bond</keyword>
<evidence type="ECO:0000259" key="9">
    <source>
        <dbReference type="PROSITE" id="PS50240"/>
    </source>
</evidence>
<dbReference type="GO" id="GO:0005615">
    <property type="term" value="C:extracellular space"/>
    <property type="evidence" value="ECO:0007669"/>
    <property type="project" value="TreeGrafter"/>
</dbReference>
<dbReference type="GO" id="GO:0004252">
    <property type="term" value="F:serine-type endopeptidase activity"/>
    <property type="evidence" value="ECO:0007669"/>
    <property type="project" value="InterPro"/>
</dbReference>
<keyword evidence="11" id="KW-1185">Reference proteome</keyword>
<dbReference type="PROSITE" id="PS00135">
    <property type="entry name" value="TRYPSIN_SER"/>
    <property type="match status" value="1"/>
</dbReference>